<protein>
    <recommendedName>
        <fullName evidence="3">STAS/SEC14 domain-containing protein</fullName>
    </recommendedName>
</protein>
<reference evidence="1 2" key="1">
    <citation type="submission" date="2020-01" db="EMBL/GenBank/DDBJ databases">
        <authorList>
            <person name="Kim M.K."/>
        </authorList>
    </citation>
    <scope>NUCLEOTIDE SEQUENCE [LARGE SCALE GENOMIC DNA]</scope>
    <source>
        <strain evidence="1 2">172606-1</strain>
    </source>
</reference>
<organism evidence="1 2">
    <name type="scientific">Rhodocytophaga rosea</name>
    <dbReference type="NCBI Taxonomy" id="2704465"/>
    <lineage>
        <taxon>Bacteria</taxon>
        <taxon>Pseudomonadati</taxon>
        <taxon>Bacteroidota</taxon>
        <taxon>Cytophagia</taxon>
        <taxon>Cytophagales</taxon>
        <taxon>Rhodocytophagaceae</taxon>
        <taxon>Rhodocytophaga</taxon>
    </lineage>
</organism>
<proteinExistence type="predicted"/>
<dbReference type="KEGG" id="rhoz:GXP67_05655"/>
<name>A0A6C0GEU0_9BACT</name>
<dbReference type="RefSeq" id="WP_162442258.1">
    <property type="nucleotide sequence ID" value="NZ_CP048222.1"/>
</dbReference>
<sequence length="129" mass="14719">MILFQQPYLTIEYDAQSKCLSQHWKGYAKSEQFRAGITKSIELCQKHKPSKLISNTKELAIVTQEDTQWAATYATPMMVQHGLKHMAFIVPSNVFTQASVKSFKSEAEDKLQIAYFDELTKAQDWLAGI</sequence>
<keyword evidence="2" id="KW-1185">Reference proteome</keyword>
<evidence type="ECO:0000313" key="1">
    <source>
        <dbReference type="EMBL" id="QHT66190.1"/>
    </source>
</evidence>
<accession>A0A6C0GEU0</accession>
<gene>
    <name evidence="1" type="ORF">GXP67_05655</name>
</gene>
<evidence type="ECO:0008006" key="3">
    <source>
        <dbReference type="Google" id="ProtNLM"/>
    </source>
</evidence>
<evidence type="ECO:0000313" key="2">
    <source>
        <dbReference type="Proteomes" id="UP000480178"/>
    </source>
</evidence>
<dbReference type="Proteomes" id="UP000480178">
    <property type="component" value="Chromosome"/>
</dbReference>
<dbReference type="EMBL" id="CP048222">
    <property type="protein sequence ID" value="QHT66190.1"/>
    <property type="molecule type" value="Genomic_DNA"/>
</dbReference>
<dbReference type="AlphaFoldDB" id="A0A6C0GEU0"/>